<organism evidence="1 2">
    <name type="scientific">Melastoma candidum</name>
    <dbReference type="NCBI Taxonomy" id="119954"/>
    <lineage>
        <taxon>Eukaryota</taxon>
        <taxon>Viridiplantae</taxon>
        <taxon>Streptophyta</taxon>
        <taxon>Embryophyta</taxon>
        <taxon>Tracheophyta</taxon>
        <taxon>Spermatophyta</taxon>
        <taxon>Magnoliopsida</taxon>
        <taxon>eudicotyledons</taxon>
        <taxon>Gunneridae</taxon>
        <taxon>Pentapetalae</taxon>
        <taxon>rosids</taxon>
        <taxon>malvids</taxon>
        <taxon>Myrtales</taxon>
        <taxon>Melastomataceae</taxon>
        <taxon>Melastomatoideae</taxon>
        <taxon>Melastomateae</taxon>
        <taxon>Melastoma</taxon>
    </lineage>
</organism>
<sequence length="246" mass="27431">MASFFHHLDPGLGVCRNKKYQDIRQYANLNFRLSNFGGRFRSNTRRPEKVETVEDFLERSIMALVVFIAMAFLTEFASGYMTCEQLPLDRCSYAIASSGRRCVLEKYMSVDGSMQMECKTSPVTVGFMEEWIETEDCIKACGLDRKSLGISSDNLLGHGFIKTLCSRDCYQNCPNIADLYSNLALAEGGFLPDICLLERNPKRMMKELENPSDASGPSAAELAPAAAPSKDHNHHLTAYPPVAAPY</sequence>
<reference evidence="2" key="1">
    <citation type="journal article" date="2023" name="Front. Plant Sci.">
        <title>Chromosomal-level genome assembly of Melastoma candidum provides insights into trichome evolution.</title>
        <authorList>
            <person name="Zhong Y."/>
            <person name="Wu W."/>
            <person name="Sun C."/>
            <person name="Zou P."/>
            <person name="Liu Y."/>
            <person name="Dai S."/>
            <person name="Zhou R."/>
        </authorList>
    </citation>
    <scope>NUCLEOTIDE SEQUENCE [LARGE SCALE GENOMIC DNA]</scope>
</reference>
<keyword evidence="2" id="KW-1185">Reference proteome</keyword>
<gene>
    <name evidence="1" type="ORF">MLD38_006275</name>
</gene>
<accession>A0ACB9RQD6</accession>
<evidence type="ECO:0000313" key="2">
    <source>
        <dbReference type="Proteomes" id="UP001057402"/>
    </source>
</evidence>
<protein>
    <submittedName>
        <fullName evidence="1">Uncharacterized protein</fullName>
    </submittedName>
</protein>
<evidence type="ECO:0000313" key="1">
    <source>
        <dbReference type="EMBL" id="KAI4380046.1"/>
    </source>
</evidence>
<name>A0ACB9RQD6_9MYRT</name>
<comment type="caution">
    <text evidence="1">The sequence shown here is derived from an EMBL/GenBank/DDBJ whole genome shotgun (WGS) entry which is preliminary data.</text>
</comment>
<dbReference type="Proteomes" id="UP001057402">
    <property type="component" value="Chromosome 3"/>
</dbReference>
<proteinExistence type="predicted"/>
<dbReference type="EMBL" id="CM042882">
    <property type="protein sequence ID" value="KAI4380046.1"/>
    <property type="molecule type" value="Genomic_DNA"/>
</dbReference>